<keyword evidence="2" id="KW-1185">Reference proteome</keyword>
<accession>A0A5N7B8R8</accession>
<dbReference type="EMBL" id="ML736212">
    <property type="protein sequence ID" value="KAE8378142.1"/>
    <property type="molecule type" value="Genomic_DNA"/>
</dbReference>
<protein>
    <submittedName>
        <fullName evidence="1">Uncharacterized protein</fullName>
    </submittedName>
</protein>
<dbReference type="OrthoDB" id="5416097at2759"/>
<organism evidence="1 2">
    <name type="scientific">Aspergillus bertholletiae</name>
    <dbReference type="NCBI Taxonomy" id="1226010"/>
    <lineage>
        <taxon>Eukaryota</taxon>
        <taxon>Fungi</taxon>
        <taxon>Dikarya</taxon>
        <taxon>Ascomycota</taxon>
        <taxon>Pezizomycotina</taxon>
        <taxon>Eurotiomycetes</taxon>
        <taxon>Eurotiomycetidae</taxon>
        <taxon>Eurotiales</taxon>
        <taxon>Aspergillaceae</taxon>
        <taxon>Aspergillus</taxon>
        <taxon>Aspergillus subgen. Circumdati</taxon>
    </lineage>
</organism>
<name>A0A5N7B8R8_9EURO</name>
<evidence type="ECO:0000313" key="1">
    <source>
        <dbReference type="EMBL" id="KAE8378142.1"/>
    </source>
</evidence>
<dbReference type="Proteomes" id="UP000326198">
    <property type="component" value="Unassembled WGS sequence"/>
</dbReference>
<reference evidence="1 2" key="1">
    <citation type="submission" date="2019-04" db="EMBL/GenBank/DDBJ databases">
        <title>Friends and foes A comparative genomics studyof 23 Aspergillus species from section Flavi.</title>
        <authorList>
            <consortium name="DOE Joint Genome Institute"/>
            <person name="Kjaerbolling I."/>
            <person name="Vesth T."/>
            <person name="Frisvad J.C."/>
            <person name="Nybo J.L."/>
            <person name="Theobald S."/>
            <person name="Kildgaard S."/>
            <person name="Isbrandt T."/>
            <person name="Kuo A."/>
            <person name="Sato A."/>
            <person name="Lyhne E.K."/>
            <person name="Kogle M.E."/>
            <person name="Wiebenga A."/>
            <person name="Kun R.S."/>
            <person name="Lubbers R.J."/>
            <person name="Makela M.R."/>
            <person name="Barry K."/>
            <person name="Chovatia M."/>
            <person name="Clum A."/>
            <person name="Daum C."/>
            <person name="Haridas S."/>
            <person name="He G."/>
            <person name="LaButti K."/>
            <person name="Lipzen A."/>
            <person name="Mondo S."/>
            <person name="Riley R."/>
            <person name="Salamov A."/>
            <person name="Simmons B.A."/>
            <person name="Magnuson J.K."/>
            <person name="Henrissat B."/>
            <person name="Mortensen U.H."/>
            <person name="Larsen T.O."/>
            <person name="Devries R.P."/>
            <person name="Grigoriev I.V."/>
            <person name="Machida M."/>
            <person name="Baker S.E."/>
            <person name="Andersen M.R."/>
        </authorList>
    </citation>
    <scope>NUCLEOTIDE SEQUENCE [LARGE SCALE GENOMIC DNA]</scope>
    <source>
        <strain evidence="1 2">IBT 29228</strain>
    </source>
</reference>
<proteinExistence type="predicted"/>
<evidence type="ECO:0000313" key="2">
    <source>
        <dbReference type="Proteomes" id="UP000326198"/>
    </source>
</evidence>
<gene>
    <name evidence="1" type="ORF">BDV26DRAFT_197478</name>
</gene>
<sequence>MMCMVNMAHKLWEKARFALKPLSLSEDQSTLTVQFFWLPANRYRCEMPSTEAPSPFPDNISSSIVNGEETAKLFNGITDKKVCSGDIFTFETSDLLQLEKHLHG</sequence>
<dbReference type="AlphaFoldDB" id="A0A5N7B8R8"/>